<proteinExistence type="predicted"/>
<feature type="chain" id="PRO_5015415921" description="Secreted protein" evidence="1">
    <location>
        <begin position="18"/>
        <end position="129"/>
    </location>
</feature>
<gene>
    <name evidence="2" type="ORF">g.10053</name>
</gene>
<name>A0A2S2NIC9_SCHGA</name>
<protein>
    <recommendedName>
        <fullName evidence="3">Secreted protein</fullName>
    </recommendedName>
</protein>
<feature type="signal peptide" evidence="1">
    <location>
        <begin position="1"/>
        <end position="17"/>
    </location>
</feature>
<dbReference type="AlphaFoldDB" id="A0A2S2NIC9"/>
<sequence length="129" mass="14475">MYVVCIILCASARLICANGSCYVVLSSSVEGWSQHNNNIILYTHITTTRHILAIWLGNSRSRIRSSSSHAILCFPVGLPKIAFTPCVLVVDVKSAATILIRDHDDLDRFFFFDFHSGFIILHCPRIRPV</sequence>
<reference evidence="2" key="1">
    <citation type="submission" date="2018-04" db="EMBL/GenBank/DDBJ databases">
        <title>Transcriptome of Schizaphis graminum biotype I.</title>
        <authorList>
            <person name="Scully E.D."/>
            <person name="Geib S.M."/>
            <person name="Palmer N.A."/>
            <person name="Koch K."/>
            <person name="Bradshaw J."/>
            <person name="Heng-Moss T."/>
            <person name="Sarath G."/>
        </authorList>
    </citation>
    <scope>NUCLEOTIDE SEQUENCE</scope>
</reference>
<evidence type="ECO:0008006" key="3">
    <source>
        <dbReference type="Google" id="ProtNLM"/>
    </source>
</evidence>
<dbReference type="EMBL" id="GGMR01004259">
    <property type="protein sequence ID" value="MBY16878.1"/>
    <property type="molecule type" value="Transcribed_RNA"/>
</dbReference>
<organism evidence="2">
    <name type="scientific">Schizaphis graminum</name>
    <name type="common">Green bug aphid</name>
    <dbReference type="NCBI Taxonomy" id="13262"/>
    <lineage>
        <taxon>Eukaryota</taxon>
        <taxon>Metazoa</taxon>
        <taxon>Ecdysozoa</taxon>
        <taxon>Arthropoda</taxon>
        <taxon>Hexapoda</taxon>
        <taxon>Insecta</taxon>
        <taxon>Pterygota</taxon>
        <taxon>Neoptera</taxon>
        <taxon>Paraneoptera</taxon>
        <taxon>Hemiptera</taxon>
        <taxon>Sternorrhyncha</taxon>
        <taxon>Aphidomorpha</taxon>
        <taxon>Aphidoidea</taxon>
        <taxon>Aphididae</taxon>
        <taxon>Aphidini</taxon>
        <taxon>Schizaphis</taxon>
    </lineage>
</organism>
<accession>A0A2S2NIC9</accession>
<keyword evidence="1" id="KW-0732">Signal</keyword>
<evidence type="ECO:0000256" key="1">
    <source>
        <dbReference type="SAM" id="SignalP"/>
    </source>
</evidence>
<evidence type="ECO:0000313" key="2">
    <source>
        <dbReference type="EMBL" id="MBY16878.1"/>
    </source>
</evidence>